<name>A0ABX0UCG7_9FLAO</name>
<dbReference type="Gene3D" id="2.60.120.200">
    <property type="match status" value="1"/>
</dbReference>
<feature type="signal peptide" evidence="3">
    <location>
        <begin position="1"/>
        <end position="20"/>
    </location>
</feature>
<reference evidence="5 6" key="1">
    <citation type="submission" date="2020-03" db="EMBL/GenBank/DDBJ databases">
        <title>Genomic Encyclopedia of Type Strains, Phase IV (KMG-IV): sequencing the most valuable type-strain genomes for metagenomic binning, comparative biology and taxonomic classification.</title>
        <authorList>
            <person name="Goeker M."/>
        </authorList>
    </citation>
    <scope>NUCLEOTIDE SEQUENCE [LARGE SCALE GENOMIC DNA]</scope>
    <source>
        <strain evidence="5 6">DSM 101599</strain>
    </source>
</reference>
<evidence type="ECO:0000313" key="5">
    <source>
        <dbReference type="EMBL" id="NIJ45505.1"/>
    </source>
</evidence>
<dbReference type="SMART" id="SM00560">
    <property type="entry name" value="LamGL"/>
    <property type="match status" value="1"/>
</dbReference>
<keyword evidence="6" id="KW-1185">Reference proteome</keyword>
<dbReference type="SUPFAM" id="SSF49899">
    <property type="entry name" value="Concanavalin A-like lectins/glucanases"/>
    <property type="match status" value="1"/>
</dbReference>
<dbReference type="NCBIfam" id="TIGR04183">
    <property type="entry name" value="Por_Secre_tail"/>
    <property type="match status" value="1"/>
</dbReference>
<proteinExistence type="predicted"/>
<keyword evidence="2" id="KW-1015">Disulfide bond</keyword>
<evidence type="ECO:0000259" key="4">
    <source>
        <dbReference type="SMART" id="SM00560"/>
    </source>
</evidence>
<dbReference type="Pfam" id="PF13385">
    <property type="entry name" value="Laminin_G_3"/>
    <property type="match status" value="1"/>
</dbReference>
<sequence length="346" mass="38269">MKLKNYFFLLTFLCLNNAIAQNNTLTSATQKTNAVEQATYLNFGSQNDYVRIPGISINNSSLTIEFYARIYNPYQAGYILSQGVEAQNQQLQIGFRSSGEFHFSFYGNDMFIPSYNRDSNWHHWACVYDISSGLRSVYQDGNLVGQSGTSPYVGTGDLLLGLRTLYNNTGYYGDLEDLRIWNVVRTSAEIISNKECELVGNETGLLAYYKFNQGESRGYNRGIASLLDETANAHNGTFHSFHMSGSQSNFVAGSPVSSCTVLSTSNINLTSELQLSPNPTTGIVNVNISNLTNVSVLVYNLNGKEVFNTVLSKGENSVDISHFQSGMYSFKITSAEGIVVKKVLKK</sequence>
<evidence type="ECO:0000256" key="1">
    <source>
        <dbReference type="ARBA" id="ARBA00022729"/>
    </source>
</evidence>
<dbReference type="Proteomes" id="UP000745859">
    <property type="component" value="Unassembled WGS sequence"/>
</dbReference>
<dbReference type="Pfam" id="PF18962">
    <property type="entry name" value="Por_Secre_tail"/>
    <property type="match status" value="1"/>
</dbReference>
<keyword evidence="1 3" id="KW-0732">Signal</keyword>
<accession>A0ABX0UCG7</accession>
<gene>
    <name evidence="5" type="ORF">FHR24_001973</name>
</gene>
<dbReference type="EMBL" id="JAASQL010000002">
    <property type="protein sequence ID" value="NIJ45505.1"/>
    <property type="molecule type" value="Genomic_DNA"/>
</dbReference>
<organism evidence="5 6">
    <name type="scientific">Wenyingzhuangia heitensis</name>
    <dbReference type="NCBI Taxonomy" id="1487859"/>
    <lineage>
        <taxon>Bacteria</taxon>
        <taxon>Pseudomonadati</taxon>
        <taxon>Bacteroidota</taxon>
        <taxon>Flavobacteriia</taxon>
        <taxon>Flavobacteriales</taxon>
        <taxon>Flavobacteriaceae</taxon>
        <taxon>Wenyingzhuangia</taxon>
    </lineage>
</organism>
<dbReference type="RefSeq" id="WP_167187669.1">
    <property type="nucleotide sequence ID" value="NZ_JAASQL010000002.1"/>
</dbReference>
<feature type="domain" description="LamG-like jellyroll fold" evidence="4">
    <location>
        <begin position="60"/>
        <end position="188"/>
    </location>
</feature>
<evidence type="ECO:0000313" key="6">
    <source>
        <dbReference type="Proteomes" id="UP000745859"/>
    </source>
</evidence>
<evidence type="ECO:0000256" key="3">
    <source>
        <dbReference type="SAM" id="SignalP"/>
    </source>
</evidence>
<comment type="caution">
    <text evidence="5">The sequence shown here is derived from an EMBL/GenBank/DDBJ whole genome shotgun (WGS) entry which is preliminary data.</text>
</comment>
<dbReference type="InterPro" id="IPR013320">
    <property type="entry name" value="ConA-like_dom_sf"/>
</dbReference>
<feature type="chain" id="PRO_5046600093" description="LamG-like jellyroll fold domain-containing protein" evidence="3">
    <location>
        <begin position="21"/>
        <end position="346"/>
    </location>
</feature>
<dbReference type="InterPro" id="IPR026444">
    <property type="entry name" value="Secre_tail"/>
</dbReference>
<dbReference type="InterPro" id="IPR006558">
    <property type="entry name" value="LamG-like"/>
</dbReference>
<evidence type="ECO:0000256" key="2">
    <source>
        <dbReference type="ARBA" id="ARBA00023157"/>
    </source>
</evidence>
<protein>
    <recommendedName>
        <fullName evidence="4">LamG-like jellyroll fold domain-containing protein</fullName>
    </recommendedName>
</protein>